<sequence length="115" mass="12184">MEGGKMTIEVDSPALAQAKNDVSTAVDNIRSLINAARSDADGMREGWMGEAHDAFAMVADQWDLESNKVNALLDRIQEAIGTANTRAQNTESDSRSQLAGIQGEGPLSGIPGQRA</sequence>
<dbReference type="AlphaFoldDB" id="A0A291REP8"/>
<feature type="compositionally biased region" description="Polar residues" evidence="1">
    <location>
        <begin position="83"/>
        <end position="99"/>
    </location>
</feature>
<gene>
    <name evidence="2" type="ORF">CRH09_05720</name>
</gene>
<organism evidence="2 3">
    <name type="scientific">Nocardia terpenica</name>
    <dbReference type="NCBI Taxonomy" id="455432"/>
    <lineage>
        <taxon>Bacteria</taxon>
        <taxon>Bacillati</taxon>
        <taxon>Actinomycetota</taxon>
        <taxon>Actinomycetes</taxon>
        <taxon>Mycobacteriales</taxon>
        <taxon>Nocardiaceae</taxon>
        <taxon>Nocardia</taxon>
    </lineage>
</organism>
<evidence type="ECO:0000313" key="2">
    <source>
        <dbReference type="EMBL" id="ATL65788.1"/>
    </source>
</evidence>
<evidence type="ECO:0000313" key="3">
    <source>
        <dbReference type="Proteomes" id="UP000221961"/>
    </source>
</evidence>
<feature type="region of interest" description="Disordered" evidence="1">
    <location>
        <begin position="83"/>
        <end position="115"/>
    </location>
</feature>
<name>A0A291REP8_9NOCA</name>
<dbReference type="Pfam" id="PF06013">
    <property type="entry name" value="WXG100"/>
    <property type="match status" value="1"/>
</dbReference>
<protein>
    <recommendedName>
        <fullName evidence="4">ESAT-6-like protein</fullName>
    </recommendedName>
</protein>
<accession>A0A291REP8</accession>
<dbReference type="NCBIfam" id="TIGR03930">
    <property type="entry name" value="WXG100_ESAT6"/>
    <property type="match status" value="1"/>
</dbReference>
<evidence type="ECO:0008006" key="4">
    <source>
        <dbReference type="Google" id="ProtNLM"/>
    </source>
</evidence>
<dbReference type="Gene3D" id="1.10.287.1060">
    <property type="entry name" value="ESAT-6-like"/>
    <property type="match status" value="1"/>
</dbReference>
<dbReference type="Proteomes" id="UP000221961">
    <property type="component" value="Chromosome"/>
</dbReference>
<dbReference type="EMBL" id="CP023778">
    <property type="protein sequence ID" value="ATL65788.1"/>
    <property type="molecule type" value="Genomic_DNA"/>
</dbReference>
<proteinExistence type="predicted"/>
<dbReference type="KEGG" id="ntp:CRH09_05720"/>
<dbReference type="SUPFAM" id="SSF140453">
    <property type="entry name" value="EsxAB dimer-like"/>
    <property type="match status" value="1"/>
</dbReference>
<dbReference type="InterPro" id="IPR036689">
    <property type="entry name" value="ESAT-6-like_sf"/>
</dbReference>
<dbReference type="InterPro" id="IPR010310">
    <property type="entry name" value="T7SS_ESAT-6-like"/>
</dbReference>
<reference evidence="2 3" key="1">
    <citation type="submission" date="2017-10" db="EMBL/GenBank/DDBJ databases">
        <title>Comparative genomics between pathogenic Norcardia.</title>
        <authorList>
            <person name="Zeng L."/>
        </authorList>
    </citation>
    <scope>NUCLEOTIDE SEQUENCE [LARGE SCALE GENOMIC DNA]</scope>
    <source>
        <strain evidence="2 3">NC_YFY_NT001</strain>
    </source>
</reference>
<evidence type="ECO:0000256" key="1">
    <source>
        <dbReference type="SAM" id="MobiDB-lite"/>
    </source>
</evidence>